<keyword evidence="4" id="KW-1185">Reference proteome</keyword>
<dbReference type="Proteomes" id="UP000694501">
    <property type="component" value="Unassembled WGS sequence"/>
</dbReference>
<evidence type="ECO:0000313" key="4">
    <source>
        <dbReference type="Proteomes" id="UP000694501"/>
    </source>
</evidence>
<sequence length="295" mass="31906">MGMSYAYDPHGRDDTASIAAVHRALDLSADLIDTADVYGPHTNEELVGRALAGRREKAFVATKVGFVPGETRLRKDGRPEHIRAAVDASLRRLGTDRIDLYQLHRVDPEVPLEESWGAMAETVRAGKVRALGLSDVTVEQIRTAQAVHPVAAVQAEISLWTRDSLAELVPFTARESIAVLAYSPLGRGFLTGRFASSEDLPADDYRLVNPRFQPENLVANLPLADAVRKVADGRGVAPSQIALAWVLAQGDHIVAIPGTKNARYVEENTAAAELRLTREETALLDALPAPAGARQ</sequence>
<comment type="caution">
    <text evidence="3">The sequence shown here is derived from an EMBL/GenBank/DDBJ whole genome shotgun (WGS) entry which is preliminary data.</text>
</comment>
<evidence type="ECO:0000259" key="2">
    <source>
        <dbReference type="Pfam" id="PF00248"/>
    </source>
</evidence>
<proteinExistence type="predicted"/>
<organism evidence="3 4">
    <name type="scientific">Streptomyces tardus</name>
    <dbReference type="NCBI Taxonomy" id="2780544"/>
    <lineage>
        <taxon>Bacteria</taxon>
        <taxon>Bacillati</taxon>
        <taxon>Actinomycetota</taxon>
        <taxon>Actinomycetes</taxon>
        <taxon>Kitasatosporales</taxon>
        <taxon>Streptomycetaceae</taxon>
        <taxon>Streptomyces</taxon>
    </lineage>
</organism>
<dbReference type="EMBL" id="JAELVF020000001">
    <property type="protein sequence ID" value="MBU7597091.1"/>
    <property type="molecule type" value="Genomic_DNA"/>
</dbReference>
<dbReference type="InterPro" id="IPR050791">
    <property type="entry name" value="Aldo-Keto_reductase"/>
</dbReference>
<dbReference type="GO" id="GO:0005737">
    <property type="term" value="C:cytoplasm"/>
    <property type="evidence" value="ECO:0007669"/>
    <property type="project" value="TreeGrafter"/>
</dbReference>
<dbReference type="AlphaFoldDB" id="A0A949JL08"/>
<protein>
    <submittedName>
        <fullName evidence="3">Aldo/keto reductase</fullName>
    </submittedName>
</protein>
<gene>
    <name evidence="3" type="ORF">JGS22_005425</name>
</gene>
<dbReference type="Pfam" id="PF00248">
    <property type="entry name" value="Aldo_ket_red"/>
    <property type="match status" value="1"/>
</dbReference>
<accession>A0A949JL08</accession>
<keyword evidence="1" id="KW-0560">Oxidoreductase</keyword>
<dbReference type="InterPro" id="IPR023210">
    <property type="entry name" value="NADP_OxRdtase_dom"/>
</dbReference>
<name>A0A949JL08_9ACTN</name>
<dbReference type="PANTHER" id="PTHR43625">
    <property type="entry name" value="AFLATOXIN B1 ALDEHYDE REDUCTASE"/>
    <property type="match status" value="1"/>
</dbReference>
<evidence type="ECO:0000256" key="1">
    <source>
        <dbReference type="ARBA" id="ARBA00023002"/>
    </source>
</evidence>
<dbReference type="PANTHER" id="PTHR43625:SF40">
    <property type="entry name" value="ALDO-KETO REDUCTASE YAKC [NADP(+)]"/>
    <property type="match status" value="1"/>
</dbReference>
<reference evidence="3" key="1">
    <citation type="submission" date="2021-06" db="EMBL/GenBank/DDBJ databases">
        <title>Sequencing of actinobacteria type strains.</title>
        <authorList>
            <person name="Nguyen G.-S."/>
            <person name="Wentzel A."/>
        </authorList>
    </citation>
    <scope>NUCLEOTIDE SEQUENCE</scope>
    <source>
        <strain evidence="3">P38-E01</strain>
    </source>
</reference>
<dbReference type="GO" id="GO:0016491">
    <property type="term" value="F:oxidoreductase activity"/>
    <property type="evidence" value="ECO:0007669"/>
    <property type="project" value="UniProtKB-KW"/>
</dbReference>
<evidence type="ECO:0000313" key="3">
    <source>
        <dbReference type="EMBL" id="MBU7597091.1"/>
    </source>
</evidence>
<feature type="domain" description="NADP-dependent oxidoreductase" evidence="2">
    <location>
        <begin position="13"/>
        <end position="287"/>
    </location>
</feature>